<name>A0A6N8HYA7_9FIRM</name>
<proteinExistence type="predicted"/>
<keyword evidence="6" id="KW-1185">Reference proteome</keyword>
<dbReference type="SUPFAM" id="SSF140931">
    <property type="entry name" value="Fic-like"/>
    <property type="match status" value="1"/>
</dbReference>
<dbReference type="PANTHER" id="PTHR13504">
    <property type="entry name" value="FIDO DOMAIN-CONTAINING PROTEIN DDB_G0283145"/>
    <property type="match status" value="1"/>
</dbReference>
<feature type="binding site" evidence="2">
    <location>
        <begin position="268"/>
        <end position="269"/>
    </location>
    <ligand>
        <name>ATP</name>
        <dbReference type="ChEBI" id="CHEBI:30616"/>
    </ligand>
</feature>
<keyword evidence="2" id="KW-0547">Nucleotide-binding</keyword>
<feature type="domain" description="Fido" evidence="4">
    <location>
        <begin position="156"/>
        <end position="294"/>
    </location>
</feature>
<dbReference type="PROSITE" id="PS51459">
    <property type="entry name" value="FIDO"/>
    <property type="match status" value="1"/>
</dbReference>
<dbReference type="Proteomes" id="UP000469440">
    <property type="component" value="Unassembled WGS sequence"/>
</dbReference>
<gene>
    <name evidence="5" type="ORF">CAFE_15040</name>
</gene>
<organism evidence="5 6">
    <name type="scientific">Caproicibacter fermentans</name>
    <dbReference type="NCBI Taxonomy" id="2576756"/>
    <lineage>
        <taxon>Bacteria</taxon>
        <taxon>Bacillati</taxon>
        <taxon>Bacillota</taxon>
        <taxon>Clostridia</taxon>
        <taxon>Eubacteriales</taxon>
        <taxon>Acutalibacteraceae</taxon>
        <taxon>Caproicibacter</taxon>
    </lineage>
</organism>
<dbReference type="PANTHER" id="PTHR13504:SF38">
    <property type="entry name" value="FIDO DOMAIN-CONTAINING PROTEIN"/>
    <property type="match status" value="1"/>
</dbReference>
<dbReference type="OrthoDB" id="9813719at2"/>
<dbReference type="GO" id="GO:0005524">
    <property type="term" value="F:ATP binding"/>
    <property type="evidence" value="ECO:0007669"/>
    <property type="project" value="UniProtKB-KW"/>
</dbReference>
<feature type="site" description="Important for autoinhibition of adenylyltransferase activity" evidence="3">
    <location>
        <position position="107"/>
    </location>
</feature>
<evidence type="ECO:0000313" key="6">
    <source>
        <dbReference type="Proteomes" id="UP000469440"/>
    </source>
</evidence>
<dbReference type="InterPro" id="IPR003812">
    <property type="entry name" value="Fido"/>
</dbReference>
<dbReference type="AlphaFoldDB" id="A0A6N8HYA7"/>
<protein>
    <submittedName>
        <fullName evidence="5">Fic/DOC family protein</fullName>
    </submittedName>
</protein>
<evidence type="ECO:0000256" key="1">
    <source>
        <dbReference type="PIRSR" id="PIRSR640198-1"/>
    </source>
</evidence>
<evidence type="ECO:0000256" key="3">
    <source>
        <dbReference type="PIRSR" id="PIRSR640198-3"/>
    </source>
</evidence>
<evidence type="ECO:0000256" key="2">
    <source>
        <dbReference type="PIRSR" id="PIRSR640198-2"/>
    </source>
</evidence>
<sequence length="304" mass="35171">MNYISVGQAAEQWGISDRRVRVLCGQGEILGVVREGRSYRIPADAVKPADRRRTRHKDIPRKYAPSFARIDGLKEQLDQRRPLTSGELQRLRDEFMVEYTYNSNAIEGNTLTLRETALVLEGVTIDKKPLKDHMEAVGHRDAFLYVQEFVQNKGTFSESIIKQIHTLVLMDGPEDRGVYRRIPVRIMGAFHELPDPVMVPELMEKLAAEFDNKKLHPIESAALFHLKFEGIHPFVDGNGRTGRLILNLFLMQNGYPPVNVKFADRRRYYDCFDSFYRDDNAAPMVKMVAEYVEERLRWYLNHTA</sequence>
<dbReference type="EMBL" id="VWXL01000047">
    <property type="protein sequence ID" value="MVB10806.1"/>
    <property type="molecule type" value="Genomic_DNA"/>
</dbReference>
<reference evidence="5 6" key="1">
    <citation type="submission" date="2019-09" db="EMBL/GenBank/DDBJ databases">
        <title>Genome sequence of Clostridium sp. EA1.</title>
        <authorList>
            <person name="Poehlein A."/>
            <person name="Bengelsdorf F.R."/>
            <person name="Daniel R."/>
        </authorList>
    </citation>
    <scope>NUCLEOTIDE SEQUENCE [LARGE SCALE GENOMIC DNA]</scope>
    <source>
        <strain evidence="5 6">EA1</strain>
    </source>
</reference>
<accession>A0A6N8HYA7</accession>
<comment type="caution">
    <text evidence="5">The sequence shown here is derived from an EMBL/GenBank/DDBJ whole genome shotgun (WGS) entry which is preliminary data.</text>
</comment>
<dbReference type="Gene3D" id="1.10.3290.10">
    <property type="entry name" value="Fido-like domain"/>
    <property type="match status" value="1"/>
</dbReference>
<evidence type="ECO:0000313" key="5">
    <source>
        <dbReference type="EMBL" id="MVB10806.1"/>
    </source>
</evidence>
<evidence type="ECO:0000259" key="4">
    <source>
        <dbReference type="PROSITE" id="PS51459"/>
    </source>
</evidence>
<feature type="binding site" evidence="2">
    <location>
        <begin position="236"/>
        <end position="243"/>
    </location>
    <ligand>
        <name>ATP</name>
        <dbReference type="ChEBI" id="CHEBI:30616"/>
    </ligand>
</feature>
<dbReference type="InterPro" id="IPR036597">
    <property type="entry name" value="Fido-like_dom_sf"/>
</dbReference>
<keyword evidence="2" id="KW-0067">ATP-binding</keyword>
<dbReference type="Pfam" id="PF02661">
    <property type="entry name" value="Fic"/>
    <property type="match status" value="1"/>
</dbReference>
<dbReference type="RefSeq" id="WP_066649104.1">
    <property type="nucleotide sequence ID" value="NZ_VWXL01000047.1"/>
</dbReference>
<dbReference type="InterPro" id="IPR040198">
    <property type="entry name" value="Fido_containing"/>
</dbReference>
<feature type="active site" evidence="1">
    <location>
        <position position="232"/>
    </location>
</feature>